<organism evidence="2 3">
    <name type="scientific">Psychrobacter glaciei</name>
    <dbReference type="NCBI Taxonomy" id="619771"/>
    <lineage>
        <taxon>Bacteria</taxon>
        <taxon>Pseudomonadati</taxon>
        <taxon>Pseudomonadota</taxon>
        <taxon>Gammaproteobacteria</taxon>
        <taxon>Moraxellales</taxon>
        <taxon>Moraxellaceae</taxon>
        <taxon>Psychrobacter</taxon>
    </lineage>
</organism>
<dbReference type="InterPro" id="IPR040423">
    <property type="entry name" value="PEA_transferase"/>
</dbReference>
<gene>
    <name evidence="2" type="ORF">GCM10016272_15940</name>
</gene>
<sequence length="89" mass="9813">MVYISDHGESLGENNIYLHGLPYSIAPNAQKQVPLIVWSPASNRISSESLTSMSTQPVSHDFITPTLLRFFDITTDEVASAPTFFKVAN</sequence>
<dbReference type="InterPro" id="IPR000917">
    <property type="entry name" value="Sulfatase_N"/>
</dbReference>
<proteinExistence type="predicted"/>
<evidence type="ECO:0000313" key="3">
    <source>
        <dbReference type="Proteomes" id="UP000610203"/>
    </source>
</evidence>
<dbReference type="EMBL" id="BMZR01000003">
    <property type="protein sequence ID" value="GHD32807.1"/>
    <property type="molecule type" value="Genomic_DNA"/>
</dbReference>
<dbReference type="InterPro" id="IPR017850">
    <property type="entry name" value="Alkaline_phosphatase_core_sf"/>
</dbReference>
<dbReference type="PANTHER" id="PTHR30443">
    <property type="entry name" value="INNER MEMBRANE PROTEIN"/>
    <property type="match status" value="1"/>
</dbReference>
<reference evidence="3" key="1">
    <citation type="journal article" date="2019" name="Int. J. Syst. Evol. Microbiol.">
        <title>The Global Catalogue of Microorganisms (GCM) 10K type strain sequencing project: providing services to taxonomists for standard genome sequencing and annotation.</title>
        <authorList>
            <consortium name="The Broad Institute Genomics Platform"/>
            <consortium name="The Broad Institute Genome Sequencing Center for Infectious Disease"/>
            <person name="Wu L."/>
            <person name="Ma J."/>
        </authorList>
    </citation>
    <scope>NUCLEOTIDE SEQUENCE [LARGE SCALE GENOMIC DNA]</scope>
    <source>
        <strain evidence="3">KCTC 42280</strain>
    </source>
</reference>
<accession>A0ABQ3GQP4</accession>
<dbReference type="PANTHER" id="PTHR30443:SF0">
    <property type="entry name" value="PHOSPHOETHANOLAMINE TRANSFERASE EPTA"/>
    <property type="match status" value="1"/>
</dbReference>
<dbReference type="Gene3D" id="3.40.720.10">
    <property type="entry name" value="Alkaline Phosphatase, subunit A"/>
    <property type="match status" value="1"/>
</dbReference>
<name>A0ABQ3GQP4_9GAMM</name>
<evidence type="ECO:0000313" key="2">
    <source>
        <dbReference type="EMBL" id="GHD32807.1"/>
    </source>
</evidence>
<dbReference type="SUPFAM" id="SSF53649">
    <property type="entry name" value="Alkaline phosphatase-like"/>
    <property type="match status" value="1"/>
</dbReference>
<feature type="domain" description="Sulfatase N-terminal" evidence="1">
    <location>
        <begin position="1"/>
        <end position="72"/>
    </location>
</feature>
<keyword evidence="3" id="KW-1185">Reference proteome</keyword>
<evidence type="ECO:0000259" key="1">
    <source>
        <dbReference type="Pfam" id="PF00884"/>
    </source>
</evidence>
<dbReference type="Proteomes" id="UP000610203">
    <property type="component" value="Unassembled WGS sequence"/>
</dbReference>
<dbReference type="Pfam" id="PF00884">
    <property type="entry name" value="Sulfatase"/>
    <property type="match status" value="1"/>
</dbReference>
<comment type="caution">
    <text evidence="2">The sequence shown here is derived from an EMBL/GenBank/DDBJ whole genome shotgun (WGS) entry which is preliminary data.</text>
</comment>
<protein>
    <recommendedName>
        <fullName evidence="1">Sulfatase N-terminal domain-containing protein</fullName>
    </recommendedName>
</protein>